<dbReference type="Gene3D" id="2.60.120.200">
    <property type="match status" value="1"/>
</dbReference>
<keyword evidence="2" id="KW-0732">Signal</keyword>
<dbReference type="EMBL" id="JBFXLR010000003">
    <property type="protein sequence ID" value="KAL2859201.1"/>
    <property type="molecule type" value="Genomic_DNA"/>
</dbReference>
<dbReference type="Gene3D" id="2.115.10.20">
    <property type="entry name" value="Glycosyl hydrolase domain, family 43"/>
    <property type="match status" value="1"/>
</dbReference>
<keyword evidence="4 5" id="KW-0326">Glycosidase</keyword>
<reference evidence="6 7" key="1">
    <citation type="submission" date="2024-07" db="EMBL/GenBank/DDBJ databases">
        <title>Section-level genome sequencing and comparative genomics of Aspergillus sections Usti and Cavernicolus.</title>
        <authorList>
            <consortium name="Lawrence Berkeley National Laboratory"/>
            <person name="Nybo J.L."/>
            <person name="Vesth T.C."/>
            <person name="Theobald S."/>
            <person name="Frisvad J.C."/>
            <person name="Larsen T.O."/>
            <person name="Kjaerboelling I."/>
            <person name="Rothschild-Mancinelli K."/>
            <person name="Lyhne E.K."/>
            <person name="Kogle M.E."/>
            <person name="Barry K."/>
            <person name="Clum A."/>
            <person name="Na H."/>
            <person name="Ledsgaard L."/>
            <person name="Lin J."/>
            <person name="Lipzen A."/>
            <person name="Kuo A."/>
            <person name="Riley R."/>
            <person name="Mondo S."/>
            <person name="LaButti K."/>
            <person name="Haridas S."/>
            <person name="Pangalinan J."/>
            <person name="Salamov A.A."/>
            <person name="Simmons B.A."/>
            <person name="Magnuson J.K."/>
            <person name="Chen J."/>
            <person name="Drula E."/>
            <person name="Henrissat B."/>
            <person name="Wiebenga A."/>
            <person name="Lubbers R.J."/>
            <person name="Gomes A.C."/>
            <person name="Macurrencykelacurrency M.R."/>
            <person name="Stajich J."/>
            <person name="Grigoriev I.V."/>
            <person name="Mortensen U.H."/>
            <person name="De vries R.P."/>
            <person name="Baker S.E."/>
            <person name="Andersen M.R."/>
        </authorList>
    </citation>
    <scope>NUCLEOTIDE SEQUENCE [LARGE SCALE GENOMIC DNA]</scope>
    <source>
        <strain evidence="6 7">CBS 756.74</strain>
    </source>
</reference>
<dbReference type="SUPFAM" id="SSF49899">
    <property type="entry name" value="Concanavalin A-like lectins/glucanases"/>
    <property type="match status" value="1"/>
</dbReference>
<dbReference type="CDD" id="cd18617">
    <property type="entry name" value="GH43_XynB-like"/>
    <property type="match status" value="1"/>
</dbReference>
<dbReference type="RefSeq" id="XP_070904135.1">
    <property type="nucleotide sequence ID" value="XM_071042517.1"/>
</dbReference>
<name>A0ABR4L3U5_9EURO</name>
<gene>
    <name evidence="6" type="ORF">BJX68DRAFT_252238</name>
</gene>
<dbReference type="Pfam" id="PF04616">
    <property type="entry name" value="Glyco_hydro_43"/>
    <property type="match status" value="1"/>
</dbReference>
<evidence type="ECO:0000256" key="1">
    <source>
        <dbReference type="ARBA" id="ARBA00009865"/>
    </source>
</evidence>
<evidence type="ECO:0000256" key="4">
    <source>
        <dbReference type="ARBA" id="ARBA00023295"/>
    </source>
</evidence>
<dbReference type="GeneID" id="98157681"/>
<comment type="caution">
    <text evidence="6">The sequence shown here is derived from an EMBL/GenBank/DDBJ whole genome shotgun (WGS) entry which is preliminary data.</text>
</comment>
<dbReference type="InterPro" id="IPR023296">
    <property type="entry name" value="Glyco_hydro_beta-prop_sf"/>
</dbReference>
<evidence type="ECO:0000313" key="6">
    <source>
        <dbReference type="EMBL" id="KAL2859201.1"/>
    </source>
</evidence>
<dbReference type="PANTHER" id="PTHR42812">
    <property type="entry name" value="BETA-XYLOSIDASE"/>
    <property type="match status" value="1"/>
</dbReference>
<dbReference type="InterPro" id="IPR006710">
    <property type="entry name" value="Glyco_hydro_43"/>
</dbReference>
<dbReference type="Proteomes" id="UP001610444">
    <property type="component" value="Unassembled WGS sequence"/>
</dbReference>
<evidence type="ECO:0000256" key="5">
    <source>
        <dbReference type="RuleBase" id="RU361187"/>
    </source>
</evidence>
<keyword evidence="3 5" id="KW-0378">Hydrolase</keyword>
<evidence type="ECO:0000256" key="3">
    <source>
        <dbReference type="ARBA" id="ARBA00022801"/>
    </source>
</evidence>
<organism evidence="6 7">
    <name type="scientific">Aspergillus pseudodeflectus</name>
    <dbReference type="NCBI Taxonomy" id="176178"/>
    <lineage>
        <taxon>Eukaryota</taxon>
        <taxon>Fungi</taxon>
        <taxon>Dikarya</taxon>
        <taxon>Ascomycota</taxon>
        <taxon>Pezizomycotina</taxon>
        <taxon>Eurotiomycetes</taxon>
        <taxon>Eurotiomycetidae</taxon>
        <taxon>Eurotiales</taxon>
        <taxon>Aspergillaceae</taxon>
        <taxon>Aspergillus</taxon>
        <taxon>Aspergillus subgen. Nidulantes</taxon>
    </lineage>
</organism>
<evidence type="ECO:0000313" key="7">
    <source>
        <dbReference type="Proteomes" id="UP001610444"/>
    </source>
</evidence>
<dbReference type="InterPro" id="IPR051795">
    <property type="entry name" value="Glycosyl_Hydrlase_43"/>
</dbReference>
<proteinExistence type="inferred from homology"/>
<sequence length="547" mass="61277">MAILYSISCRRCNCGAGDPPFVRTFYETTTNQTRSLSSKMRVNPVIPGFAPDPSLVYVDGTYFLVNSSFHIFPGVPVYESNDLRRWKHIGNALNRPRQLSLRHSVTKIVVDPTVPEDKVQGGIYAPMIRYHKGTFYIVCTNILHKQSQAPDVSEYENFILSTTNIWADEWSDPIFYGFKGIDTSLFWDNDDRVYLVGAASSPNAKTKIRQFEIDLRTGAKLSEEKLLWEGVTKVYPEGPHMYKKDGWYYLLITEGGCFANHHTIISMSRDIWGPYEVNPANLVMKKADPSAYIQHTGQWYFVCLGVRKTNGRFIMGRESVLTTATWPEGGYPKTDPVQVDALLATKGGDLPVWPASRAADRPDVAFVHIRYPIGKHYKLEGSIITLTATKADVSQSDEPVTFIGKRQRRLTGSSSVVLGPLVPSKLKGSALKTGLCYYKDEHRFIRAFLDMVSGDVVLEIVNKAKSIGLKTARHFVVLDNNACIAFGIDYTETELVLWYAVDESCEVRKELGRVDTLDMTGLDFVGPIIGIYATSIARCKFGIPNSL</sequence>
<dbReference type="PANTHER" id="PTHR42812:SF12">
    <property type="entry name" value="BETA-XYLOSIDASE-RELATED"/>
    <property type="match status" value="1"/>
</dbReference>
<keyword evidence="7" id="KW-1185">Reference proteome</keyword>
<accession>A0ABR4L3U5</accession>
<dbReference type="GO" id="GO:0016787">
    <property type="term" value="F:hydrolase activity"/>
    <property type="evidence" value="ECO:0007669"/>
    <property type="project" value="UniProtKB-KW"/>
</dbReference>
<dbReference type="InterPro" id="IPR013320">
    <property type="entry name" value="ConA-like_dom_sf"/>
</dbReference>
<dbReference type="SUPFAM" id="SSF75005">
    <property type="entry name" value="Arabinanase/levansucrase/invertase"/>
    <property type="match status" value="1"/>
</dbReference>
<evidence type="ECO:0000256" key="2">
    <source>
        <dbReference type="ARBA" id="ARBA00022729"/>
    </source>
</evidence>
<protein>
    <submittedName>
        <fullName evidence="6">Glycosyl hydrolase</fullName>
    </submittedName>
</protein>
<comment type="similarity">
    <text evidence="1 5">Belongs to the glycosyl hydrolase 43 family.</text>
</comment>